<gene>
    <name evidence="1" type="ORF">CQW23_00883</name>
</gene>
<keyword evidence="2" id="KW-1185">Reference proteome</keyword>
<reference evidence="1 2" key="1">
    <citation type="journal article" date="2017" name="Genome Biol.">
        <title>New reference genome sequences of hot pepper reveal the massive evolution of plant disease-resistance genes by retroduplication.</title>
        <authorList>
            <person name="Kim S."/>
            <person name="Park J."/>
            <person name="Yeom S.I."/>
            <person name="Kim Y.M."/>
            <person name="Seo E."/>
            <person name="Kim K.T."/>
            <person name="Kim M.S."/>
            <person name="Lee J.M."/>
            <person name="Cheong K."/>
            <person name="Shin H.S."/>
            <person name="Kim S.B."/>
            <person name="Han K."/>
            <person name="Lee J."/>
            <person name="Park M."/>
            <person name="Lee H.A."/>
            <person name="Lee H.Y."/>
            <person name="Lee Y."/>
            <person name="Oh S."/>
            <person name="Lee J.H."/>
            <person name="Choi E."/>
            <person name="Choi E."/>
            <person name="Lee S.E."/>
            <person name="Jeon J."/>
            <person name="Kim H."/>
            <person name="Choi G."/>
            <person name="Song H."/>
            <person name="Lee J."/>
            <person name="Lee S.C."/>
            <person name="Kwon J.K."/>
            <person name="Lee H.Y."/>
            <person name="Koo N."/>
            <person name="Hong Y."/>
            <person name="Kim R.W."/>
            <person name="Kang W.H."/>
            <person name="Huh J.H."/>
            <person name="Kang B.C."/>
            <person name="Yang T.J."/>
            <person name="Lee Y.H."/>
            <person name="Bennetzen J.L."/>
            <person name="Choi D."/>
        </authorList>
    </citation>
    <scope>NUCLEOTIDE SEQUENCE [LARGE SCALE GENOMIC DNA]</scope>
    <source>
        <strain evidence="2">cv. PBC81</strain>
    </source>
</reference>
<evidence type="ECO:0000313" key="2">
    <source>
        <dbReference type="Proteomes" id="UP000224567"/>
    </source>
</evidence>
<name>A0A2G2XM24_CAPBA</name>
<sequence length="86" mass="10260">MREALRREIEKELIREEIIAEEIGRRRMLEFEIDVKSAEERIALSQMERRVSISEFGARNDIGRPDIVPFEERISEISFHQQRSSD</sequence>
<dbReference type="Proteomes" id="UP000224567">
    <property type="component" value="Unassembled WGS sequence"/>
</dbReference>
<organism evidence="1 2">
    <name type="scientific">Capsicum baccatum</name>
    <name type="common">Peruvian pepper</name>
    <dbReference type="NCBI Taxonomy" id="33114"/>
    <lineage>
        <taxon>Eukaryota</taxon>
        <taxon>Viridiplantae</taxon>
        <taxon>Streptophyta</taxon>
        <taxon>Embryophyta</taxon>
        <taxon>Tracheophyta</taxon>
        <taxon>Spermatophyta</taxon>
        <taxon>Magnoliopsida</taxon>
        <taxon>eudicotyledons</taxon>
        <taxon>Gunneridae</taxon>
        <taxon>Pentapetalae</taxon>
        <taxon>asterids</taxon>
        <taxon>lamiids</taxon>
        <taxon>Solanales</taxon>
        <taxon>Solanaceae</taxon>
        <taxon>Solanoideae</taxon>
        <taxon>Capsiceae</taxon>
        <taxon>Capsicum</taxon>
    </lineage>
</organism>
<comment type="caution">
    <text evidence="1">The sequence shown here is derived from an EMBL/GenBank/DDBJ whole genome shotgun (WGS) entry which is preliminary data.</text>
</comment>
<evidence type="ECO:0000313" key="1">
    <source>
        <dbReference type="EMBL" id="PHT58520.1"/>
    </source>
</evidence>
<reference evidence="2" key="2">
    <citation type="journal article" date="2017" name="J. Anim. Genet.">
        <title>Multiple reference genome sequences of hot pepper reveal the massive evolution of plant disease resistance genes by retroduplication.</title>
        <authorList>
            <person name="Kim S."/>
            <person name="Park J."/>
            <person name="Yeom S.-I."/>
            <person name="Kim Y.-M."/>
            <person name="Seo E."/>
            <person name="Kim K.-T."/>
            <person name="Kim M.-S."/>
            <person name="Lee J.M."/>
            <person name="Cheong K."/>
            <person name="Shin H.-S."/>
            <person name="Kim S.-B."/>
            <person name="Han K."/>
            <person name="Lee J."/>
            <person name="Park M."/>
            <person name="Lee H.-A."/>
            <person name="Lee H.-Y."/>
            <person name="Lee Y."/>
            <person name="Oh S."/>
            <person name="Lee J.H."/>
            <person name="Choi E."/>
            <person name="Choi E."/>
            <person name="Lee S.E."/>
            <person name="Jeon J."/>
            <person name="Kim H."/>
            <person name="Choi G."/>
            <person name="Song H."/>
            <person name="Lee J."/>
            <person name="Lee S.-C."/>
            <person name="Kwon J.-K."/>
            <person name="Lee H.-Y."/>
            <person name="Koo N."/>
            <person name="Hong Y."/>
            <person name="Kim R.W."/>
            <person name="Kang W.-H."/>
            <person name="Huh J.H."/>
            <person name="Kang B.-C."/>
            <person name="Yang T.-J."/>
            <person name="Lee Y.-H."/>
            <person name="Bennetzen J.L."/>
            <person name="Choi D."/>
        </authorList>
    </citation>
    <scope>NUCLEOTIDE SEQUENCE [LARGE SCALE GENOMIC DNA]</scope>
    <source>
        <strain evidence="2">cv. PBC81</strain>
    </source>
</reference>
<proteinExistence type="predicted"/>
<accession>A0A2G2XM24</accession>
<protein>
    <submittedName>
        <fullName evidence="1">Uncharacterized protein</fullName>
    </submittedName>
</protein>
<dbReference type="AlphaFoldDB" id="A0A2G2XM24"/>
<dbReference type="OrthoDB" id="1304421at2759"/>
<dbReference type="EMBL" id="MLFT02000001">
    <property type="protein sequence ID" value="PHT58520.1"/>
    <property type="molecule type" value="Genomic_DNA"/>
</dbReference>